<keyword evidence="1" id="KW-0479">Metal-binding</keyword>
<dbReference type="Proteomes" id="UP001530377">
    <property type="component" value="Unassembled WGS sequence"/>
</dbReference>
<reference evidence="4 5" key="1">
    <citation type="submission" date="2024-10" db="EMBL/GenBank/DDBJ databases">
        <title>Updated reference genomes for cyclostephanoid diatoms.</title>
        <authorList>
            <person name="Roberts W.R."/>
            <person name="Alverson A.J."/>
        </authorList>
    </citation>
    <scope>NUCLEOTIDE SEQUENCE [LARGE SCALE GENOMIC DNA]</scope>
    <source>
        <strain evidence="4 5">AJA228-03</strain>
    </source>
</reference>
<dbReference type="SUPFAM" id="SSF53927">
    <property type="entry name" value="Cytidine deaminase-like"/>
    <property type="match status" value="1"/>
</dbReference>
<name>A0ABD3SQT3_9STRA</name>
<dbReference type="AlphaFoldDB" id="A0ABD3SQT3"/>
<evidence type="ECO:0000256" key="1">
    <source>
        <dbReference type="ARBA" id="ARBA00022723"/>
    </source>
</evidence>
<dbReference type="CDD" id="cd01285">
    <property type="entry name" value="nucleoside_deaminase"/>
    <property type="match status" value="1"/>
</dbReference>
<dbReference type="Gene3D" id="3.40.140.10">
    <property type="entry name" value="Cytidine Deaminase, domain 2"/>
    <property type="match status" value="1"/>
</dbReference>
<dbReference type="PROSITE" id="PS51747">
    <property type="entry name" value="CYT_DCMP_DEAMINASES_2"/>
    <property type="match status" value="1"/>
</dbReference>
<feature type="domain" description="CMP/dCMP-type deaminase" evidence="3">
    <location>
        <begin position="107"/>
        <end position="230"/>
    </location>
</feature>
<dbReference type="GO" id="GO:0008033">
    <property type="term" value="P:tRNA processing"/>
    <property type="evidence" value="ECO:0007669"/>
    <property type="project" value="UniProtKB-KW"/>
</dbReference>
<dbReference type="PANTHER" id="PTHR11079:SF179">
    <property type="entry name" value="TRNA(ADENINE(34)) DEAMINASE, CHLOROPLASTIC"/>
    <property type="match status" value="1"/>
</dbReference>
<evidence type="ECO:0000313" key="5">
    <source>
        <dbReference type="Proteomes" id="UP001530377"/>
    </source>
</evidence>
<dbReference type="PROSITE" id="PS00903">
    <property type="entry name" value="CYT_DCMP_DEAMINASES_1"/>
    <property type="match status" value="1"/>
</dbReference>
<comment type="caution">
    <text evidence="4">The sequence shown here is derived from an EMBL/GenBank/DDBJ whole genome shotgun (WGS) entry which is preliminary data.</text>
</comment>
<gene>
    <name evidence="4" type="ORF">ACHAXA_009335</name>
</gene>
<evidence type="ECO:0000259" key="3">
    <source>
        <dbReference type="PROSITE" id="PS51747"/>
    </source>
</evidence>
<dbReference type="EMBL" id="JALLPB020000015">
    <property type="protein sequence ID" value="KAL3826726.1"/>
    <property type="molecule type" value="Genomic_DNA"/>
</dbReference>
<keyword evidence="2" id="KW-0862">Zinc</keyword>
<dbReference type="InterPro" id="IPR016193">
    <property type="entry name" value="Cytidine_deaminase-like"/>
</dbReference>
<sequence>MRRFTCLTVTFIYYVAIVSASIARRSTPLAFDPSHGRLRHVPSRTRRKKPPAVVSYVSRRRRGFEFSMPPLSYSNSTIPRRGDIFKILKRDVYPTIDLPFDEGNYTTVDHYFMGLALQQAQCAWDKGEVPIGAIVVGECTSDDAVEERRAFQIISAGHNQVETNVDASAHAELLALRQGAWSLQNWRFPPNSRLYTTLEPCPMCLASIQAFRIDHVVYGSPDNRLGAIKTHMKLLSVARHPYHEVKSVTGGVRAEECGDIVVRFFRERRREKKVTLGRRGLLRLPLERTSRYITDKQPIWPRFIKTLLRQK</sequence>
<organism evidence="4 5">
    <name type="scientific">Cyclostephanos tholiformis</name>
    <dbReference type="NCBI Taxonomy" id="382380"/>
    <lineage>
        <taxon>Eukaryota</taxon>
        <taxon>Sar</taxon>
        <taxon>Stramenopiles</taxon>
        <taxon>Ochrophyta</taxon>
        <taxon>Bacillariophyta</taxon>
        <taxon>Coscinodiscophyceae</taxon>
        <taxon>Thalassiosirophycidae</taxon>
        <taxon>Stephanodiscales</taxon>
        <taxon>Stephanodiscaceae</taxon>
        <taxon>Cyclostephanos</taxon>
    </lineage>
</organism>
<dbReference type="GO" id="GO:0046872">
    <property type="term" value="F:metal ion binding"/>
    <property type="evidence" value="ECO:0007669"/>
    <property type="project" value="UniProtKB-KW"/>
</dbReference>
<dbReference type="Pfam" id="PF00383">
    <property type="entry name" value="dCMP_cyt_deam_1"/>
    <property type="match status" value="1"/>
</dbReference>
<dbReference type="InterPro" id="IPR002125">
    <property type="entry name" value="CMP_dCMP_dom"/>
</dbReference>
<proteinExistence type="predicted"/>
<evidence type="ECO:0000313" key="4">
    <source>
        <dbReference type="EMBL" id="KAL3826726.1"/>
    </source>
</evidence>
<accession>A0ABD3SQT3</accession>
<keyword evidence="5" id="KW-1185">Reference proteome</keyword>
<dbReference type="PANTHER" id="PTHR11079">
    <property type="entry name" value="CYTOSINE DEAMINASE FAMILY MEMBER"/>
    <property type="match status" value="1"/>
</dbReference>
<dbReference type="InterPro" id="IPR016192">
    <property type="entry name" value="APOBEC/CMP_deaminase_Zn-bd"/>
</dbReference>
<protein>
    <recommendedName>
        <fullName evidence="3">CMP/dCMP-type deaminase domain-containing protein</fullName>
    </recommendedName>
</protein>
<evidence type="ECO:0000256" key="2">
    <source>
        <dbReference type="ARBA" id="ARBA00022833"/>
    </source>
</evidence>
<dbReference type="GO" id="GO:0052717">
    <property type="term" value="F:tRNA-specific adenosine-34 deaminase activity"/>
    <property type="evidence" value="ECO:0007669"/>
    <property type="project" value="UniProtKB-EC"/>
</dbReference>